<dbReference type="GO" id="GO:0016791">
    <property type="term" value="F:phosphatase activity"/>
    <property type="evidence" value="ECO:0007669"/>
    <property type="project" value="TreeGrafter"/>
</dbReference>
<dbReference type="Pfam" id="PF00300">
    <property type="entry name" value="His_Phos_1"/>
    <property type="match status" value="1"/>
</dbReference>
<dbReference type="PANTHER" id="PTHR48100:SF1">
    <property type="entry name" value="HISTIDINE PHOSPHATASE FAMILY PROTEIN-RELATED"/>
    <property type="match status" value="1"/>
</dbReference>
<feature type="binding site" evidence="2">
    <location>
        <position position="63"/>
    </location>
    <ligand>
        <name>substrate</name>
    </ligand>
</feature>
<dbReference type="STRING" id="413882.AAW51_4763"/>
<proteinExistence type="predicted"/>
<organism evidence="3 4">
    <name type="scientific">Caldimonas brevitalea</name>
    <dbReference type="NCBI Taxonomy" id="413882"/>
    <lineage>
        <taxon>Bacteria</taxon>
        <taxon>Pseudomonadati</taxon>
        <taxon>Pseudomonadota</taxon>
        <taxon>Betaproteobacteria</taxon>
        <taxon>Burkholderiales</taxon>
        <taxon>Sphaerotilaceae</taxon>
        <taxon>Caldimonas</taxon>
    </lineage>
</organism>
<accession>A0A0G3BPU6</accession>
<feature type="active site" description="Tele-phosphohistidine intermediate" evidence="1">
    <location>
        <position position="14"/>
    </location>
</feature>
<dbReference type="Gene3D" id="3.40.50.1240">
    <property type="entry name" value="Phosphoglycerate mutase-like"/>
    <property type="match status" value="1"/>
</dbReference>
<reference evidence="3 4" key="1">
    <citation type="submission" date="2015-05" db="EMBL/GenBank/DDBJ databases">
        <authorList>
            <person name="Tang B."/>
            <person name="Yu Y."/>
        </authorList>
    </citation>
    <scope>NUCLEOTIDE SEQUENCE [LARGE SCALE GENOMIC DNA]</scope>
    <source>
        <strain evidence="3 4">DSM 7029</strain>
    </source>
</reference>
<keyword evidence="4" id="KW-1185">Reference proteome</keyword>
<dbReference type="PATRIC" id="fig|413882.6.peg.4970"/>
<feature type="active site" description="Proton donor/acceptor" evidence="1">
    <location>
        <position position="87"/>
    </location>
</feature>
<dbReference type="EMBL" id="CP011371">
    <property type="protein sequence ID" value="AKJ31454.1"/>
    <property type="molecule type" value="Genomic_DNA"/>
</dbReference>
<dbReference type="Proteomes" id="UP000035352">
    <property type="component" value="Chromosome"/>
</dbReference>
<protein>
    <submittedName>
        <fullName evidence="3">Phosphoglycerate mutase</fullName>
    </submittedName>
</protein>
<evidence type="ECO:0000313" key="4">
    <source>
        <dbReference type="Proteomes" id="UP000035352"/>
    </source>
</evidence>
<dbReference type="PANTHER" id="PTHR48100">
    <property type="entry name" value="BROAD-SPECIFICITY PHOSPHATASE YOR283W-RELATED"/>
    <property type="match status" value="1"/>
</dbReference>
<name>A0A0G3BPU6_9BURK</name>
<dbReference type="GO" id="GO:0005737">
    <property type="term" value="C:cytoplasm"/>
    <property type="evidence" value="ECO:0007669"/>
    <property type="project" value="TreeGrafter"/>
</dbReference>
<dbReference type="InterPro" id="IPR029033">
    <property type="entry name" value="His_PPase_superfam"/>
</dbReference>
<dbReference type="RefSeq" id="WP_047196594.1">
    <property type="nucleotide sequence ID" value="NZ_CP011371.1"/>
</dbReference>
<feature type="binding site" evidence="2">
    <location>
        <begin position="13"/>
        <end position="20"/>
    </location>
    <ligand>
        <name>substrate</name>
    </ligand>
</feature>
<gene>
    <name evidence="3" type="primary">gpmB</name>
    <name evidence="3" type="ORF">AAW51_4763</name>
</gene>
<evidence type="ECO:0000313" key="3">
    <source>
        <dbReference type="EMBL" id="AKJ31454.1"/>
    </source>
</evidence>
<dbReference type="InterPro" id="IPR013078">
    <property type="entry name" value="His_Pase_superF_clade-1"/>
</dbReference>
<dbReference type="OrthoDB" id="9783269at2"/>
<dbReference type="AlphaFoldDB" id="A0A0G3BPU6"/>
<dbReference type="InterPro" id="IPR050275">
    <property type="entry name" value="PGM_Phosphatase"/>
</dbReference>
<evidence type="ECO:0000256" key="2">
    <source>
        <dbReference type="PIRSR" id="PIRSR613078-2"/>
    </source>
</evidence>
<dbReference type="SMART" id="SM00855">
    <property type="entry name" value="PGAM"/>
    <property type="match status" value="1"/>
</dbReference>
<evidence type="ECO:0000256" key="1">
    <source>
        <dbReference type="PIRSR" id="PIRSR613078-1"/>
    </source>
</evidence>
<dbReference type="KEGG" id="pbh:AAW51_4763"/>
<dbReference type="CDD" id="cd07067">
    <property type="entry name" value="HP_PGM_like"/>
    <property type="match status" value="1"/>
</dbReference>
<dbReference type="SUPFAM" id="SSF53254">
    <property type="entry name" value="Phosphoglycerate mutase-like"/>
    <property type="match status" value="1"/>
</dbReference>
<sequence>MPHRDLTRIIAIRHGETAWNVDTRIQGHLDIPLNETGRWQAQRVAAALADEPLAAIYSSDLARAFETASALGQQLGVPVSTERGLRERSFGEFEGLTFREIEERWPDKALRWRKRDPAFEPAGGESLTTFYARVVEASGRLAGRHAGHSIALVAHGGVLDCLYRAASRVDLQAPRTWELGNASINRLLYTADGFTLVGWADTHHLEQSGLDENTDGDRVGHAA</sequence>